<dbReference type="EMBL" id="LT828648">
    <property type="protein sequence ID" value="SLM48471.1"/>
    <property type="molecule type" value="Genomic_DNA"/>
</dbReference>
<accession>A0A1W1I6A0</accession>
<dbReference type="Pfam" id="PF02446">
    <property type="entry name" value="Glyco_hydro_77"/>
    <property type="match status" value="1"/>
</dbReference>
<dbReference type="Gene3D" id="3.20.20.80">
    <property type="entry name" value="Glycosidases"/>
    <property type="match status" value="1"/>
</dbReference>
<dbReference type="OrthoDB" id="9763489at2"/>
<evidence type="ECO:0000256" key="9">
    <source>
        <dbReference type="ARBA" id="ARBA00031501"/>
    </source>
</evidence>
<dbReference type="Proteomes" id="UP000192042">
    <property type="component" value="Chromosome I"/>
</dbReference>
<name>A0A1W1I6A0_9BACT</name>
<evidence type="ECO:0000259" key="11">
    <source>
        <dbReference type="Pfam" id="PF21226"/>
    </source>
</evidence>
<dbReference type="GO" id="GO:0005975">
    <property type="term" value="P:carbohydrate metabolic process"/>
    <property type="evidence" value="ECO:0007669"/>
    <property type="project" value="InterPro"/>
</dbReference>
<keyword evidence="13" id="KW-1185">Reference proteome</keyword>
<dbReference type="InterPro" id="IPR017853">
    <property type="entry name" value="GH"/>
</dbReference>
<evidence type="ECO:0000256" key="5">
    <source>
        <dbReference type="ARBA" id="ARBA00022676"/>
    </source>
</evidence>
<evidence type="ECO:0000256" key="7">
    <source>
        <dbReference type="ARBA" id="ARBA00023277"/>
    </source>
</evidence>
<dbReference type="RefSeq" id="WP_080886844.1">
    <property type="nucleotide sequence ID" value="NZ_LT828648.1"/>
</dbReference>
<dbReference type="InterPro" id="IPR048458">
    <property type="entry name" value="MalQ_N"/>
</dbReference>
<proteinExistence type="inferred from homology"/>
<dbReference type="Pfam" id="PF21226">
    <property type="entry name" value="MalQ_N"/>
    <property type="match status" value="1"/>
</dbReference>
<evidence type="ECO:0000256" key="3">
    <source>
        <dbReference type="ARBA" id="ARBA00012560"/>
    </source>
</evidence>
<dbReference type="KEGG" id="nja:NSJP_2299"/>
<evidence type="ECO:0000256" key="1">
    <source>
        <dbReference type="ARBA" id="ARBA00000439"/>
    </source>
</evidence>
<comment type="similarity">
    <text evidence="2 10">Belongs to the disproportionating enzyme family.</text>
</comment>
<evidence type="ECO:0000256" key="4">
    <source>
        <dbReference type="ARBA" id="ARBA00020295"/>
    </source>
</evidence>
<evidence type="ECO:0000313" key="12">
    <source>
        <dbReference type="EMBL" id="SLM48471.1"/>
    </source>
</evidence>
<dbReference type="SUPFAM" id="SSF51445">
    <property type="entry name" value="(Trans)glycosidases"/>
    <property type="match status" value="1"/>
</dbReference>
<dbReference type="EC" id="2.4.1.25" evidence="3 10"/>
<protein>
    <recommendedName>
        <fullName evidence="4 10">4-alpha-glucanotransferase</fullName>
        <ecNumber evidence="3 10">2.4.1.25</ecNumber>
    </recommendedName>
    <alternativeName>
        <fullName evidence="8 10">Amylomaltase</fullName>
    </alternativeName>
    <alternativeName>
        <fullName evidence="9 10">Disproportionating enzyme</fullName>
    </alternativeName>
</protein>
<evidence type="ECO:0000256" key="10">
    <source>
        <dbReference type="RuleBase" id="RU361207"/>
    </source>
</evidence>
<dbReference type="GO" id="GO:0004134">
    <property type="term" value="F:4-alpha-glucanotransferase activity"/>
    <property type="evidence" value="ECO:0007669"/>
    <property type="project" value="UniProtKB-EC"/>
</dbReference>
<keyword evidence="6 10" id="KW-0808">Transferase</keyword>
<dbReference type="STRING" id="1325564.NSJP_2299"/>
<dbReference type="InterPro" id="IPR003385">
    <property type="entry name" value="Glyco_hydro_77"/>
</dbReference>
<comment type="catalytic activity">
    <reaction evidence="1 10">
        <text>Transfers a segment of a (1-&gt;4)-alpha-D-glucan to a new position in an acceptor, which may be glucose or a (1-&gt;4)-alpha-D-glucan.</text>
        <dbReference type="EC" id="2.4.1.25"/>
    </reaction>
</comment>
<dbReference type="PANTHER" id="PTHR32438:SF5">
    <property type="entry name" value="4-ALPHA-GLUCANOTRANSFERASE DPE1, CHLOROPLASTIC_AMYLOPLASTIC"/>
    <property type="match status" value="1"/>
</dbReference>
<evidence type="ECO:0000256" key="2">
    <source>
        <dbReference type="ARBA" id="ARBA00005684"/>
    </source>
</evidence>
<dbReference type="NCBIfam" id="TIGR00217">
    <property type="entry name" value="malQ"/>
    <property type="match status" value="1"/>
</dbReference>
<feature type="domain" description="MalQ N-terminal beta-sandwich" evidence="11">
    <location>
        <begin position="72"/>
        <end position="175"/>
    </location>
</feature>
<evidence type="ECO:0000256" key="8">
    <source>
        <dbReference type="ARBA" id="ARBA00031423"/>
    </source>
</evidence>
<keyword evidence="5 10" id="KW-0328">Glycosyltransferase</keyword>
<evidence type="ECO:0000256" key="6">
    <source>
        <dbReference type="ARBA" id="ARBA00022679"/>
    </source>
</evidence>
<organism evidence="12 13">
    <name type="scientific">Nitrospira japonica</name>
    <dbReference type="NCBI Taxonomy" id="1325564"/>
    <lineage>
        <taxon>Bacteria</taxon>
        <taxon>Pseudomonadati</taxon>
        <taxon>Nitrospirota</taxon>
        <taxon>Nitrospiria</taxon>
        <taxon>Nitrospirales</taxon>
        <taxon>Nitrospiraceae</taxon>
        <taxon>Nitrospira</taxon>
    </lineage>
</organism>
<evidence type="ECO:0000313" key="13">
    <source>
        <dbReference type="Proteomes" id="UP000192042"/>
    </source>
</evidence>
<dbReference type="PANTHER" id="PTHR32438">
    <property type="entry name" value="4-ALPHA-GLUCANOTRANSFERASE DPE1, CHLOROPLASTIC/AMYLOPLASTIC"/>
    <property type="match status" value="1"/>
</dbReference>
<reference evidence="12 13" key="1">
    <citation type="submission" date="2017-03" db="EMBL/GenBank/DDBJ databases">
        <authorList>
            <person name="Afonso C.L."/>
            <person name="Miller P.J."/>
            <person name="Scott M.A."/>
            <person name="Spackman E."/>
            <person name="Goraichik I."/>
            <person name="Dimitrov K.M."/>
            <person name="Suarez D.L."/>
            <person name="Swayne D.E."/>
        </authorList>
    </citation>
    <scope>NUCLEOTIDE SEQUENCE [LARGE SCALE GENOMIC DNA]</scope>
    <source>
        <strain evidence="12">Genome sequencing of Nitrospira japonica strain NJ11</strain>
    </source>
</reference>
<keyword evidence="7 10" id="KW-0119">Carbohydrate metabolism</keyword>
<dbReference type="AlphaFoldDB" id="A0A1W1I6A0"/>
<gene>
    <name evidence="12" type="primary">malQ</name>
    <name evidence="12" type="ORF">NSJP_2299</name>
</gene>
<sequence>MSDSHESSLLATLAERVGIASEYYDIGGTLHVASDETKRAILSAMGFTVRSTEDLAAALEDWDEAPWRRPCEPVLVVRDGAGEPVVRCCLILEDGKERSAVVRWTIADESGQPLRSGEAGPGLSAAEARCVDGQRRVKLDCRLPGDLPIGYYQVTVQASGLAGGSSGTMRLIVAPQQCYLPPALADHRRIWGVALQLYSLSSNRNWGCGDFTDLGAVVEWAGTSLGAGLIGLNPLHALRNSAPHHTSPYAPVTRLFLNELYIDLERLPEFWASQEAQRRFQAPEFQAKLKALRESRRVDYGAIADAKRNLLDLAYRQFLTEHYAGQEPDLQPKTARAKVLERFIRAEGEPLELYATFQTLEEERRLIQPTASSWRDWPAQFQSPGPAVREYGKRHRKRLRFFQYIQWVASEQLGENRRRSEQAGMTIGLYNDLALGAERFGAESWMFQSTLALEADCGAPPDSLGPEGQNWGLPPVNPLALRSSGYELIIRLLRNNLRFGGAIRLDHVMALCRLFWIPRGKPAAEGTYVHYPFEDLLAIVALESVRAKTLVIGEDLGTVPDWVREELAKAGVLSYRVFYFERHGDGTCKAPNEYPEQSLAVVGTHDLPTLTGFWSGQDLQVRAALGTSGDDDAKRRAWEDRRRDKGRMLEALAREGLLPEGVSIDPDSTPSMTPALCQAIHVYLARSMSAVVLANLEDGLEELSQTNLPGTIDSHPNWNRKYAVSVEALPADPRLHDLAAVLRSTRPLG</sequence>